<organism evidence="1">
    <name type="scientific">Panicum hallii</name>
    <dbReference type="NCBI Taxonomy" id="206008"/>
    <lineage>
        <taxon>Eukaryota</taxon>
        <taxon>Viridiplantae</taxon>
        <taxon>Streptophyta</taxon>
        <taxon>Embryophyta</taxon>
        <taxon>Tracheophyta</taxon>
        <taxon>Spermatophyta</taxon>
        <taxon>Magnoliopsida</taxon>
        <taxon>Liliopsida</taxon>
        <taxon>Poales</taxon>
        <taxon>Poaceae</taxon>
        <taxon>PACMAD clade</taxon>
        <taxon>Panicoideae</taxon>
        <taxon>Panicodae</taxon>
        <taxon>Paniceae</taxon>
        <taxon>Panicinae</taxon>
        <taxon>Panicum</taxon>
        <taxon>Panicum sect. Panicum</taxon>
    </lineage>
</organism>
<accession>A0A2S3H3I0</accession>
<dbReference type="Proteomes" id="UP000243499">
    <property type="component" value="Chromosome 2"/>
</dbReference>
<dbReference type="Gramene" id="PAN14575">
    <property type="protein sequence ID" value="PAN14575"/>
    <property type="gene ID" value="PAHAL_2G489200"/>
</dbReference>
<name>A0A2S3H3I0_9POAL</name>
<protein>
    <recommendedName>
        <fullName evidence="2">Ubiquinol-cytochrome c reductase complex 6.7 kDa protein</fullName>
    </recommendedName>
</protein>
<dbReference type="EMBL" id="CM008047">
    <property type="protein sequence ID" value="PAN14575.2"/>
    <property type="molecule type" value="Genomic_DNA"/>
</dbReference>
<gene>
    <name evidence="1" type="ORF">PAHAL_2G489200</name>
</gene>
<reference evidence="1" key="1">
    <citation type="submission" date="2018-04" db="EMBL/GenBank/DDBJ databases">
        <title>WGS assembly of Panicum hallii.</title>
        <authorList>
            <person name="Lovell J."/>
            <person name="Jenkins J."/>
            <person name="Lowry D."/>
            <person name="Mamidi S."/>
            <person name="Sreedasyam A."/>
            <person name="Weng X."/>
            <person name="Barry K."/>
            <person name="Bonette J."/>
            <person name="Campitelli B."/>
            <person name="Daum C."/>
            <person name="Gordon S."/>
            <person name="Gould B."/>
            <person name="Lipzen A."/>
            <person name="Macqueen A."/>
            <person name="Palacio-Mejia J."/>
            <person name="Plott C."/>
            <person name="Shakirov E."/>
            <person name="Shu S."/>
            <person name="Yoshinaga Y."/>
            <person name="Zane M."/>
            <person name="Rokhsar D."/>
            <person name="Grimwood J."/>
            <person name="Schmutz J."/>
            <person name="Juenger T."/>
        </authorList>
    </citation>
    <scope>NUCLEOTIDE SEQUENCE [LARGE SCALE GENOMIC DNA]</scope>
    <source>
        <strain evidence="1">FIL2</strain>
    </source>
</reference>
<proteinExistence type="predicted"/>
<evidence type="ECO:0000313" key="1">
    <source>
        <dbReference type="EMBL" id="PAN14575.2"/>
    </source>
</evidence>
<dbReference type="AlphaFoldDB" id="A0A2S3H3I0"/>
<evidence type="ECO:0008006" key="2">
    <source>
        <dbReference type="Google" id="ProtNLM"/>
    </source>
</evidence>
<sequence length="143" mass="15516">MYDLNWSITDHLFPTTKIIKTGPFGDKDQLGLTDSPRFGPPASLEVHLGPPATAKLNSSLPRPSPLTCRRRHAKGEARLAAAMALPASSSGLLRFLSPRSRPQSTDVVAAASWGVFAGTAGLYLVQPFDWIKKTFFEKPEPEA</sequence>